<organism evidence="2">
    <name type="scientific">Clostridia bacterium enrichment culture clone BF</name>
    <dbReference type="NCBI Taxonomy" id="857391"/>
    <lineage>
        <taxon>Bacteria</taxon>
        <taxon>Bacillati</taxon>
        <taxon>Bacillota</taxon>
        <taxon>Clostridia</taxon>
        <taxon>environmental samples</taxon>
    </lineage>
</organism>
<dbReference type="PANTHER" id="PTHR33164:SF57">
    <property type="entry name" value="MARR-FAMILY TRANSCRIPTIONAL REGULATOR"/>
    <property type="match status" value="1"/>
</dbReference>
<dbReference type="EMBL" id="GU357996">
    <property type="protein sequence ID" value="ADJ94006.1"/>
    <property type="molecule type" value="Genomic_DNA"/>
</dbReference>
<dbReference type="Gene3D" id="1.10.10.10">
    <property type="entry name" value="Winged helix-like DNA-binding domain superfamily/Winged helix DNA-binding domain"/>
    <property type="match status" value="1"/>
</dbReference>
<proteinExistence type="predicted"/>
<dbReference type="InterPro" id="IPR036388">
    <property type="entry name" value="WH-like_DNA-bd_sf"/>
</dbReference>
<dbReference type="Pfam" id="PF01047">
    <property type="entry name" value="MarR"/>
    <property type="match status" value="1"/>
</dbReference>
<dbReference type="PANTHER" id="PTHR33164">
    <property type="entry name" value="TRANSCRIPTIONAL REGULATOR, MARR FAMILY"/>
    <property type="match status" value="1"/>
</dbReference>
<dbReference type="SMART" id="SM00347">
    <property type="entry name" value="HTH_MARR"/>
    <property type="match status" value="1"/>
</dbReference>
<accession>D8WWQ2</accession>
<sequence length="167" mass="19232">MTNYKTFNDAAEVTQHLLNVYRQLYNRYNEFAAKFELTATQLASLERLWLSEGITVGELGQIIGIERSSVTGLVNRMVAKKLIVKNQDQTDKRLMRLYLTRNAKERLATKKSEQYSFSRTIGDYLESQLVSDEITQLNLLLQKVGTALEKFTMWKGKEEEKGAREGN</sequence>
<feature type="domain" description="HTH marR-type" evidence="1">
    <location>
        <begin position="10"/>
        <end position="146"/>
    </location>
</feature>
<dbReference type="GO" id="GO:0006950">
    <property type="term" value="P:response to stress"/>
    <property type="evidence" value="ECO:0007669"/>
    <property type="project" value="TreeGrafter"/>
</dbReference>
<protein>
    <submittedName>
        <fullName evidence="2">Putative MarR family transcriptional regulator</fullName>
    </submittedName>
</protein>
<dbReference type="AlphaFoldDB" id="D8WWQ2"/>
<dbReference type="GO" id="GO:0003700">
    <property type="term" value="F:DNA-binding transcription factor activity"/>
    <property type="evidence" value="ECO:0007669"/>
    <property type="project" value="InterPro"/>
</dbReference>
<evidence type="ECO:0000259" key="1">
    <source>
        <dbReference type="PROSITE" id="PS50995"/>
    </source>
</evidence>
<dbReference type="InterPro" id="IPR000835">
    <property type="entry name" value="HTH_MarR-typ"/>
</dbReference>
<dbReference type="InterPro" id="IPR036390">
    <property type="entry name" value="WH_DNA-bd_sf"/>
</dbReference>
<evidence type="ECO:0000313" key="2">
    <source>
        <dbReference type="EMBL" id="ADJ94006.1"/>
    </source>
</evidence>
<dbReference type="PROSITE" id="PS50995">
    <property type="entry name" value="HTH_MARR_2"/>
    <property type="match status" value="1"/>
</dbReference>
<dbReference type="InterPro" id="IPR039422">
    <property type="entry name" value="MarR/SlyA-like"/>
</dbReference>
<name>D8WWQ2_9FIRM</name>
<reference evidence="2" key="1">
    <citation type="journal article" date="2010" name="Environ. Microbiol.">
        <title>Identification of enzymes involved in anaerobic benzene degradation by a strictly anaerobic iron-reducing enrichment culture.</title>
        <authorList>
            <person name="Abu Laban N."/>
            <person name="Selesi D."/>
            <person name="Rattei T."/>
            <person name="Tischler P."/>
            <person name="Meckenstock R.U."/>
        </authorList>
    </citation>
    <scope>NUCLEOTIDE SEQUENCE</scope>
</reference>
<feature type="non-terminal residue" evidence="2">
    <location>
        <position position="167"/>
    </location>
</feature>
<dbReference type="SUPFAM" id="SSF46785">
    <property type="entry name" value="Winged helix' DNA-binding domain"/>
    <property type="match status" value="1"/>
</dbReference>